<reference evidence="2 3" key="1">
    <citation type="submission" date="2017-05" db="EMBL/GenBank/DDBJ databases">
        <authorList>
            <person name="Varghese N."/>
            <person name="Submissions S."/>
        </authorList>
    </citation>
    <scope>NUCLEOTIDE SEQUENCE [LARGE SCALE GENOMIC DNA]</scope>
    <source>
        <strain evidence="2 3">DSM 45474</strain>
    </source>
</reference>
<protein>
    <submittedName>
        <fullName evidence="2">Uncharacterized protein</fullName>
    </submittedName>
</protein>
<dbReference type="RefSeq" id="WP_142504214.1">
    <property type="nucleotide sequence ID" value="NZ_FXTI01000001.1"/>
</dbReference>
<keyword evidence="1" id="KW-1133">Transmembrane helix</keyword>
<feature type="transmembrane region" description="Helical" evidence="1">
    <location>
        <begin position="109"/>
        <end position="128"/>
    </location>
</feature>
<evidence type="ECO:0000313" key="2">
    <source>
        <dbReference type="EMBL" id="SMO42052.1"/>
    </source>
</evidence>
<feature type="transmembrane region" description="Helical" evidence="1">
    <location>
        <begin position="174"/>
        <end position="194"/>
    </location>
</feature>
<dbReference type="AlphaFoldDB" id="A0A521B4N5"/>
<accession>A0A521B4N5</accession>
<name>A0A521B4N5_9BACL</name>
<keyword evidence="1" id="KW-0472">Membrane</keyword>
<dbReference type="OrthoDB" id="2991008at2"/>
<keyword evidence="3" id="KW-1185">Reference proteome</keyword>
<evidence type="ECO:0000313" key="3">
    <source>
        <dbReference type="Proteomes" id="UP000315636"/>
    </source>
</evidence>
<proteinExistence type="predicted"/>
<gene>
    <name evidence="2" type="ORF">SAMN06264849_101552</name>
</gene>
<feature type="transmembrane region" description="Helical" evidence="1">
    <location>
        <begin position="82"/>
        <end position="103"/>
    </location>
</feature>
<dbReference type="Proteomes" id="UP000315636">
    <property type="component" value="Unassembled WGS sequence"/>
</dbReference>
<organism evidence="2 3">
    <name type="scientific">Melghirimyces algeriensis</name>
    <dbReference type="NCBI Taxonomy" id="910412"/>
    <lineage>
        <taxon>Bacteria</taxon>
        <taxon>Bacillati</taxon>
        <taxon>Bacillota</taxon>
        <taxon>Bacilli</taxon>
        <taxon>Bacillales</taxon>
        <taxon>Thermoactinomycetaceae</taxon>
        <taxon>Melghirimyces</taxon>
    </lineage>
</organism>
<evidence type="ECO:0000256" key="1">
    <source>
        <dbReference type="SAM" id="Phobius"/>
    </source>
</evidence>
<dbReference type="EMBL" id="FXTI01000001">
    <property type="protein sequence ID" value="SMO42052.1"/>
    <property type="molecule type" value="Genomic_DNA"/>
</dbReference>
<feature type="transmembrane region" description="Helical" evidence="1">
    <location>
        <begin position="58"/>
        <end position="75"/>
    </location>
</feature>
<feature type="transmembrane region" description="Helical" evidence="1">
    <location>
        <begin position="137"/>
        <end position="154"/>
    </location>
</feature>
<keyword evidence="1" id="KW-0812">Transmembrane</keyword>
<sequence length="203" mass="23049">MVAGTLSMLSCLSLAVLIQTGWFSGLEKSLKLKKEWLVLGLLLESLLLWVELPPEGNVRMHAGMILFIPFLYYLYQRVEEERIPLFLSVLFTGSFTFFLQELYRFESAMAWSGLRSLGLLVITGLAFVSSSCLAGKLVVAMGGLCFSEGLHVLLHQNEMNPVFFGDPSFLDLLWMTFVVILVSHSALPHIRMWIRTIWRMVKI</sequence>
<feature type="transmembrane region" description="Helical" evidence="1">
    <location>
        <begin position="6"/>
        <end position="24"/>
    </location>
</feature>